<keyword evidence="3" id="KW-1185">Reference proteome</keyword>
<dbReference type="EMBL" id="OX395138">
    <property type="protein sequence ID" value="CAI5790423.1"/>
    <property type="molecule type" value="Genomic_DNA"/>
</dbReference>
<accession>A0AA35L743</accession>
<dbReference type="Pfam" id="PF18744">
    <property type="entry name" value="SNAD1"/>
    <property type="match status" value="1"/>
</dbReference>
<reference evidence="2" key="1">
    <citation type="submission" date="2022-12" db="EMBL/GenBank/DDBJ databases">
        <authorList>
            <person name="Alioto T."/>
            <person name="Alioto T."/>
            <person name="Gomez Garrido J."/>
        </authorList>
    </citation>
    <scope>NUCLEOTIDE SEQUENCE</scope>
</reference>
<proteinExistence type="predicted"/>
<evidence type="ECO:0000313" key="3">
    <source>
        <dbReference type="Proteomes" id="UP001178461"/>
    </source>
</evidence>
<dbReference type="InterPro" id="IPR040958">
    <property type="entry name" value="SNAD1"/>
</dbReference>
<organism evidence="2 3">
    <name type="scientific">Podarcis lilfordi</name>
    <name type="common">Lilford's wall lizard</name>
    <dbReference type="NCBI Taxonomy" id="74358"/>
    <lineage>
        <taxon>Eukaryota</taxon>
        <taxon>Metazoa</taxon>
        <taxon>Chordata</taxon>
        <taxon>Craniata</taxon>
        <taxon>Vertebrata</taxon>
        <taxon>Euteleostomi</taxon>
        <taxon>Lepidosauria</taxon>
        <taxon>Squamata</taxon>
        <taxon>Bifurcata</taxon>
        <taxon>Unidentata</taxon>
        <taxon>Episquamata</taxon>
        <taxon>Laterata</taxon>
        <taxon>Lacertibaenia</taxon>
        <taxon>Lacertidae</taxon>
        <taxon>Podarcis</taxon>
    </lineage>
</organism>
<dbReference type="Proteomes" id="UP001178461">
    <property type="component" value="Chromosome 13"/>
</dbReference>
<gene>
    <name evidence="2" type="ORF">PODLI_1B032743</name>
</gene>
<dbReference type="AlphaFoldDB" id="A0AA35L743"/>
<evidence type="ECO:0000256" key="1">
    <source>
        <dbReference type="SAM" id="SignalP"/>
    </source>
</evidence>
<sequence length="241" mass="27401">MEQTVSRSQLGFSLLSVTFLLCLTSGAFGSIDPDKLKAIIDYIREYGIRTGHYAVAVRLDNTYCRNPTRQNLETALPTNQMSEMRRAITEENGIYNPPQIGDVVAARPRSLTYFAEHAEWRLLNGGQNSPVERILANKDQNSCLIFFSKLSPCVGRCLNENNMRNIVQVVNPLFNRFNEDARAFVFQFIYARDAEREDTVVLGAWQRIQHAPLFRCYAGKRACIKCFNHDQSHTNSPCLAN</sequence>
<protein>
    <submittedName>
        <fullName evidence="2">Uncharacterized protein</fullName>
    </submittedName>
</protein>
<name>A0AA35L743_9SAUR</name>
<keyword evidence="1" id="KW-0732">Signal</keyword>
<feature type="chain" id="PRO_5041419546" evidence="1">
    <location>
        <begin position="30"/>
        <end position="241"/>
    </location>
</feature>
<feature type="signal peptide" evidence="1">
    <location>
        <begin position="1"/>
        <end position="29"/>
    </location>
</feature>
<evidence type="ECO:0000313" key="2">
    <source>
        <dbReference type="EMBL" id="CAI5790423.1"/>
    </source>
</evidence>